<evidence type="ECO:0000259" key="2">
    <source>
        <dbReference type="Pfam" id="PF12762"/>
    </source>
</evidence>
<evidence type="ECO:0000256" key="1">
    <source>
        <dbReference type="SAM" id="MobiDB-lite"/>
    </source>
</evidence>
<reference evidence="3 4" key="1">
    <citation type="submission" date="2019-03" db="EMBL/GenBank/DDBJ databases">
        <title>Genomics of glacier-inhabiting Cryobacterium strains.</title>
        <authorList>
            <person name="Liu Q."/>
            <person name="Xin Y.-H."/>
        </authorList>
    </citation>
    <scope>NUCLEOTIDE SEQUENCE [LARGE SCALE GENOMIC DNA]</scope>
    <source>
        <strain evidence="3 4">MDB1-5</strain>
    </source>
</reference>
<dbReference type="InterPro" id="IPR024445">
    <property type="entry name" value="Tnp_ISXO2-like"/>
</dbReference>
<name>A0ABY2IK88_9MICO</name>
<dbReference type="Proteomes" id="UP000297604">
    <property type="component" value="Unassembled WGS sequence"/>
</dbReference>
<dbReference type="Pfam" id="PF12762">
    <property type="entry name" value="DDE_Tnp_IS1595"/>
    <property type="match status" value="1"/>
</dbReference>
<organism evidence="3 4">
    <name type="scientific">Cryobacterium glucosi</name>
    <dbReference type="NCBI Taxonomy" id="1259175"/>
    <lineage>
        <taxon>Bacteria</taxon>
        <taxon>Bacillati</taxon>
        <taxon>Actinomycetota</taxon>
        <taxon>Actinomycetes</taxon>
        <taxon>Micrococcales</taxon>
        <taxon>Microbacteriaceae</taxon>
        <taxon>Cryobacterium</taxon>
    </lineage>
</organism>
<comment type="caution">
    <text evidence="3">The sequence shown here is derived from an EMBL/GenBank/DDBJ whole genome shotgun (WGS) entry which is preliminary data.</text>
</comment>
<feature type="compositionally biased region" description="Basic residues" evidence="1">
    <location>
        <begin position="216"/>
        <end position="231"/>
    </location>
</feature>
<evidence type="ECO:0000313" key="3">
    <source>
        <dbReference type="EMBL" id="TFC18740.1"/>
    </source>
</evidence>
<dbReference type="EMBL" id="SOFS01000031">
    <property type="protein sequence ID" value="TFC18740.1"/>
    <property type="molecule type" value="Genomic_DNA"/>
</dbReference>
<accession>A0ABY2IK88</accession>
<gene>
    <name evidence="3" type="ORF">E3O46_13730</name>
</gene>
<feature type="domain" description="ISXO2-like transposase" evidence="2">
    <location>
        <begin position="54"/>
        <end position="185"/>
    </location>
</feature>
<feature type="region of interest" description="Disordered" evidence="1">
    <location>
        <begin position="208"/>
        <end position="232"/>
    </location>
</feature>
<feature type="region of interest" description="Disordered" evidence="1">
    <location>
        <begin position="1"/>
        <end position="54"/>
    </location>
</feature>
<keyword evidence="4" id="KW-1185">Reference proteome</keyword>
<feature type="compositionally biased region" description="Basic and acidic residues" evidence="1">
    <location>
        <begin position="1"/>
        <end position="14"/>
    </location>
</feature>
<proteinExistence type="predicted"/>
<evidence type="ECO:0000313" key="4">
    <source>
        <dbReference type="Proteomes" id="UP000297604"/>
    </source>
</evidence>
<protein>
    <recommendedName>
        <fullName evidence="2">ISXO2-like transposase domain-containing protein</fullName>
    </recommendedName>
</protein>
<sequence>MVRFRVADGRRQDRSNSNPSTAGAGTEVDPDGLNSAPPVSVRNGSFVQHDPSRGDVKVDESIFGGFEPGIRGRRSTRKLLPAAAVERRPIIQGASHVSLTAFLQANIEPGSHVITDGWSAYPAGHPVATTTPAFPCLLQASLRTRYSRASTTCSLWSRGADGNDSWFGRGEHLHAYVDEWVFRLNRRSARSRELLYIRRSLKSRPPAPYYSMREAGRKRPRPIPMRGRHQRPPSLDIGHPELPWCNETF</sequence>